<proteinExistence type="predicted"/>
<evidence type="ECO:0000313" key="1">
    <source>
        <dbReference type="EMBL" id="KAF5774264.1"/>
    </source>
</evidence>
<keyword evidence="3" id="KW-1185">Reference proteome</keyword>
<evidence type="ECO:0000313" key="2">
    <source>
        <dbReference type="EMBL" id="OTG02300.1"/>
    </source>
</evidence>
<gene>
    <name evidence="2" type="ORF">HannXRQ_Chr13g0411461</name>
    <name evidence="1" type="ORF">HanXRQr2_Chr13g0598301</name>
</gene>
<dbReference type="Proteomes" id="UP000215914">
    <property type="component" value="Chromosome 13"/>
</dbReference>
<dbReference type="AlphaFoldDB" id="A0A251STZ6"/>
<reference evidence="1 3" key="1">
    <citation type="journal article" date="2017" name="Nature">
        <title>The sunflower genome provides insights into oil metabolism, flowering and Asterid evolution.</title>
        <authorList>
            <person name="Badouin H."/>
            <person name="Gouzy J."/>
            <person name="Grassa C.J."/>
            <person name="Murat F."/>
            <person name="Staton S.E."/>
            <person name="Cottret L."/>
            <person name="Lelandais-Briere C."/>
            <person name="Owens G.L."/>
            <person name="Carrere S."/>
            <person name="Mayjonade B."/>
            <person name="Legrand L."/>
            <person name="Gill N."/>
            <person name="Kane N.C."/>
            <person name="Bowers J.E."/>
            <person name="Hubner S."/>
            <person name="Bellec A."/>
            <person name="Berard A."/>
            <person name="Berges H."/>
            <person name="Blanchet N."/>
            <person name="Boniface M.C."/>
            <person name="Brunel D."/>
            <person name="Catrice O."/>
            <person name="Chaidir N."/>
            <person name="Claudel C."/>
            <person name="Donnadieu C."/>
            <person name="Faraut T."/>
            <person name="Fievet G."/>
            <person name="Helmstetter N."/>
            <person name="King M."/>
            <person name="Knapp S.J."/>
            <person name="Lai Z."/>
            <person name="Le Paslier M.C."/>
            <person name="Lippi Y."/>
            <person name="Lorenzon L."/>
            <person name="Mandel J.R."/>
            <person name="Marage G."/>
            <person name="Marchand G."/>
            <person name="Marquand E."/>
            <person name="Bret-Mestries E."/>
            <person name="Morien E."/>
            <person name="Nambeesan S."/>
            <person name="Nguyen T."/>
            <person name="Pegot-Espagnet P."/>
            <person name="Pouilly N."/>
            <person name="Raftis F."/>
            <person name="Sallet E."/>
            <person name="Schiex T."/>
            <person name="Thomas J."/>
            <person name="Vandecasteele C."/>
            <person name="Vares D."/>
            <person name="Vear F."/>
            <person name="Vautrin S."/>
            <person name="Crespi M."/>
            <person name="Mangin B."/>
            <person name="Burke J.M."/>
            <person name="Salse J."/>
            <person name="Munos S."/>
            <person name="Vincourt P."/>
            <person name="Rieseberg L.H."/>
            <person name="Langlade N.B."/>
        </authorList>
    </citation>
    <scope>NUCLEOTIDE SEQUENCE [LARGE SCALE GENOMIC DNA]</scope>
    <source>
        <strain evidence="3">cv. SF193</strain>
        <tissue evidence="1">Leaves</tissue>
    </source>
</reference>
<name>A0A251STZ6_HELAN</name>
<dbReference type="InParanoid" id="A0A251STZ6"/>
<sequence>MWYYDGCNYCKSKVEQKFETYDKDDGTVMLKMRSCINVLTSIVMIKKFSRCPGLKYRFVFKIQPVR</sequence>
<evidence type="ECO:0000313" key="3">
    <source>
        <dbReference type="Proteomes" id="UP000215914"/>
    </source>
</evidence>
<accession>A0A251STZ6</accession>
<dbReference type="Gramene" id="mRNA:HanXRQr2_Chr13g0598301">
    <property type="protein sequence ID" value="mRNA:HanXRQr2_Chr13g0598301"/>
    <property type="gene ID" value="HanXRQr2_Chr13g0598301"/>
</dbReference>
<dbReference type="EMBL" id="MNCJ02000328">
    <property type="protein sequence ID" value="KAF5774264.1"/>
    <property type="molecule type" value="Genomic_DNA"/>
</dbReference>
<organism evidence="2 3">
    <name type="scientific">Helianthus annuus</name>
    <name type="common">Common sunflower</name>
    <dbReference type="NCBI Taxonomy" id="4232"/>
    <lineage>
        <taxon>Eukaryota</taxon>
        <taxon>Viridiplantae</taxon>
        <taxon>Streptophyta</taxon>
        <taxon>Embryophyta</taxon>
        <taxon>Tracheophyta</taxon>
        <taxon>Spermatophyta</taxon>
        <taxon>Magnoliopsida</taxon>
        <taxon>eudicotyledons</taxon>
        <taxon>Gunneridae</taxon>
        <taxon>Pentapetalae</taxon>
        <taxon>asterids</taxon>
        <taxon>campanulids</taxon>
        <taxon>Asterales</taxon>
        <taxon>Asteraceae</taxon>
        <taxon>Asteroideae</taxon>
        <taxon>Heliantheae alliance</taxon>
        <taxon>Heliantheae</taxon>
        <taxon>Helianthus</taxon>
    </lineage>
</organism>
<reference evidence="1" key="3">
    <citation type="submission" date="2020-06" db="EMBL/GenBank/DDBJ databases">
        <title>Helianthus annuus Genome sequencing and assembly Release 2.</title>
        <authorList>
            <person name="Gouzy J."/>
            <person name="Langlade N."/>
            <person name="Munos S."/>
        </authorList>
    </citation>
    <scope>NUCLEOTIDE SEQUENCE</scope>
    <source>
        <tissue evidence="1">Leaves</tissue>
    </source>
</reference>
<reference evidence="2" key="2">
    <citation type="submission" date="2017-02" db="EMBL/GenBank/DDBJ databases">
        <title>Sunflower complete genome.</title>
        <authorList>
            <person name="Langlade N."/>
            <person name="Munos S."/>
        </authorList>
    </citation>
    <scope>NUCLEOTIDE SEQUENCE [LARGE SCALE GENOMIC DNA]</scope>
    <source>
        <tissue evidence="2">Leaves</tissue>
    </source>
</reference>
<protein>
    <submittedName>
        <fullName evidence="2">Uncharacterized protein</fullName>
    </submittedName>
</protein>
<dbReference type="EMBL" id="CM007902">
    <property type="protein sequence ID" value="OTG02300.1"/>
    <property type="molecule type" value="Genomic_DNA"/>
</dbReference>